<keyword evidence="4" id="KW-0227">DNA damage</keyword>
<dbReference type="InterPro" id="IPR013178">
    <property type="entry name" value="Histone_AcTrfase_Rtt109/CBP"/>
</dbReference>
<reference evidence="11" key="1">
    <citation type="submission" date="2021-06" db="EMBL/GenBank/DDBJ databases">
        <authorList>
            <person name="Kallberg Y."/>
            <person name="Tangrot J."/>
            <person name="Rosling A."/>
        </authorList>
    </citation>
    <scope>NUCLEOTIDE SEQUENCE</scope>
    <source>
        <strain evidence="11">CL551</strain>
    </source>
</reference>
<evidence type="ECO:0000313" key="11">
    <source>
        <dbReference type="EMBL" id="CAG8467659.1"/>
    </source>
</evidence>
<dbReference type="Pfam" id="PF08214">
    <property type="entry name" value="HAT_KAT11"/>
    <property type="match status" value="1"/>
</dbReference>
<keyword evidence="6" id="KW-0805">Transcription regulation</keyword>
<dbReference type="PANTHER" id="PTHR31571:SF2">
    <property type="entry name" value="HISTONE ACETYLTRANSFERASE RTT109"/>
    <property type="match status" value="1"/>
</dbReference>
<protein>
    <recommendedName>
        <fullName evidence="2">histone acetyltransferase</fullName>
        <ecNumber evidence="2">2.3.1.48</ecNumber>
    </recommendedName>
</protein>
<dbReference type="OrthoDB" id="3361892at2759"/>
<keyword evidence="12" id="KW-1185">Reference proteome</keyword>
<evidence type="ECO:0000256" key="2">
    <source>
        <dbReference type="ARBA" id="ARBA00013184"/>
    </source>
</evidence>
<dbReference type="InterPro" id="IPR016849">
    <property type="entry name" value="Rtt109"/>
</dbReference>
<evidence type="ECO:0000256" key="10">
    <source>
        <dbReference type="SAM" id="MobiDB-lite"/>
    </source>
</evidence>
<evidence type="ECO:0000256" key="1">
    <source>
        <dbReference type="ARBA" id="ARBA00004123"/>
    </source>
</evidence>
<dbReference type="GO" id="GO:0005634">
    <property type="term" value="C:nucleus"/>
    <property type="evidence" value="ECO:0007669"/>
    <property type="project" value="UniProtKB-SubCell"/>
</dbReference>
<comment type="catalytic activity">
    <reaction evidence="9">
        <text>L-lysyl-[histone] + acetyl-CoA = N(6)-acetyl-L-lysyl-[histone] + CoA + H(+)</text>
        <dbReference type="Rhea" id="RHEA:21992"/>
        <dbReference type="Rhea" id="RHEA-COMP:9845"/>
        <dbReference type="Rhea" id="RHEA-COMP:11338"/>
        <dbReference type="ChEBI" id="CHEBI:15378"/>
        <dbReference type="ChEBI" id="CHEBI:29969"/>
        <dbReference type="ChEBI" id="CHEBI:57287"/>
        <dbReference type="ChEBI" id="CHEBI:57288"/>
        <dbReference type="ChEBI" id="CHEBI:61930"/>
        <dbReference type="EC" id="2.3.1.48"/>
    </reaction>
    <physiologicalReaction direction="left-to-right" evidence="9">
        <dbReference type="Rhea" id="RHEA:21993"/>
    </physiologicalReaction>
</comment>
<dbReference type="InterPro" id="IPR051236">
    <property type="entry name" value="HAT_RTT109-like"/>
</dbReference>
<feature type="region of interest" description="Disordered" evidence="10">
    <location>
        <begin position="423"/>
        <end position="442"/>
    </location>
</feature>
<dbReference type="PANTHER" id="PTHR31571">
    <property type="entry name" value="ALTERED INHERITANCE OF MITOCHONDRIA PROTEIN 6"/>
    <property type="match status" value="1"/>
</dbReference>
<evidence type="ECO:0000256" key="9">
    <source>
        <dbReference type="ARBA" id="ARBA00048940"/>
    </source>
</evidence>
<evidence type="ECO:0000256" key="8">
    <source>
        <dbReference type="ARBA" id="ARBA00023242"/>
    </source>
</evidence>
<accession>A0A9N8VYP4</accession>
<evidence type="ECO:0000256" key="7">
    <source>
        <dbReference type="ARBA" id="ARBA00023163"/>
    </source>
</evidence>
<keyword evidence="8" id="KW-0539">Nucleus</keyword>
<keyword evidence="7" id="KW-0804">Transcription</keyword>
<name>A0A9N8VYP4_9GLOM</name>
<evidence type="ECO:0000256" key="3">
    <source>
        <dbReference type="ARBA" id="ARBA00022679"/>
    </source>
</evidence>
<dbReference type="GO" id="GO:0006974">
    <property type="term" value="P:DNA damage response"/>
    <property type="evidence" value="ECO:0007669"/>
    <property type="project" value="UniProtKB-KW"/>
</dbReference>
<dbReference type="EMBL" id="CAJVPV010000651">
    <property type="protein sequence ID" value="CAG8467659.1"/>
    <property type="molecule type" value="Genomic_DNA"/>
</dbReference>
<organism evidence="11 12">
    <name type="scientific">Acaulospora morrowiae</name>
    <dbReference type="NCBI Taxonomy" id="94023"/>
    <lineage>
        <taxon>Eukaryota</taxon>
        <taxon>Fungi</taxon>
        <taxon>Fungi incertae sedis</taxon>
        <taxon>Mucoromycota</taxon>
        <taxon>Glomeromycotina</taxon>
        <taxon>Glomeromycetes</taxon>
        <taxon>Diversisporales</taxon>
        <taxon>Acaulosporaceae</taxon>
        <taxon>Acaulospora</taxon>
    </lineage>
</organism>
<comment type="caution">
    <text evidence="11">The sequence shown here is derived from an EMBL/GenBank/DDBJ whole genome shotgun (WGS) entry which is preliminary data.</text>
</comment>
<comment type="subcellular location">
    <subcellularLocation>
        <location evidence="1">Nucleus</location>
    </subcellularLocation>
</comment>
<keyword evidence="5" id="KW-0007">Acetylation</keyword>
<dbReference type="Proteomes" id="UP000789342">
    <property type="component" value="Unassembled WGS sequence"/>
</dbReference>
<evidence type="ECO:0000313" key="12">
    <source>
        <dbReference type="Proteomes" id="UP000789342"/>
    </source>
</evidence>
<evidence type="ECO:0000256" key="6">
    <source>
        <dbReference type="ARBA" id="ARBA00023015"/>
    </source>
</evidence>
<dbReference type="PROSITE" id="PS51728">
    <property type="entry name" value="RTT109_HAT"/>
    <property type="match status" value="1"/>
</dbReference>
<sequence length="442" mass="50515">MSSLVTRRSNAMRAPWPYKIQTDEDTGKRQTRLIDHLATSLKKTVPGSHTYTLYILSTKLTSAAPLISPKPSANVESTLLSRKLLIFVAERISEKETLVVGAEIHEYHDLANETLTIYVSKVDTTGYRSDSITPTRNLLSAYMSFYSESEERSNKNLSPRRRVVRFHVFARSQPQYLFHLSSKNPTKRVLECSKLVRWWKSILQQNFVSADAQAKNARGWFFIPGVTNERSARMLINDMVSDETEKLENQFWKYGYPYFDTQKAIDVIPRFEDDAKSRWLRSAEDSLTVKEFWYLVSHGGEFAGSQFAGFFWVEVKSNDSRQTLEQGHSEDSIEEIGGLVIDALTYDSALRVLLDQNFESEDAAIKSTLFWKRYFTNLHDGTVSTGSTLSVLVDNPMIKREIQRQQTNIIPINNLQMSIKRKAPSDVKTSIPPPLIKKSKDG</sequence>
<dbReference type="AlphaFoldDB" id="A0A9N8VYP4"/>
<evidence type="ECO:0000256" key="4">
    <source>
        <dbReference type="ARBA" id="ARBA00022763"/>
    </source>
</evidence>
<evidence type="ECO:0000256" key="5">
    <source>
        <dbReference type="ARBA" id="ARBA00022990"/>
    </source>
</evidence>
<dbReference type="GO" id="GO:0032931">
    <property type="term" value="F:histone H3K56 acetyltransferase activity"/>
    <property type="evidence" value="ECO:0007669"/>
    <property type="project" value="TreeGrafter"/>
</dbReference>
<dbReference type="GO" id="GO:0006355">
    <property type="term" value="P:regulation of DNA-templated transcription"/>
    <property type="evidence" value="ECO:0007669"/>
    <property type="project" value="InterPro"/>
</dbReference>
<gene>
    <name evidence="11" type="ORF">AMORRO_LOCUS1706</name>
</gene>
<dbReference type="EC" id="2.3.1.48" evidence="2"/>
<keyword evidence="3" id="KW-0808">Transferase</keyword>
<proteinExistence type="predicted"/>
<dbReference type="SMART" id="SM01250">
    <property type="entry name" value="KAT11"/>
    <property type="match status" value="1"/>
</dbReference>